<proteinExistence type="predicted"/>
<reference evidence="1" key="1">
    <citation type="submission" date="2016-07" db="EMBL/GenBank/DDBJ databases">
        <authorList>
            <person name="Bretaudeau A."/>
        </authorList>
    </citation>
    <scope>NUCLEOTIDE SEQUENCE</scope>
    <source>
        <strain evidence="1">Rice</strain>
        <tissue evidence="1">Whole body</tissue>
    </source>
</reference>
<protein>
    <submittedName>
        <fullName evidence="1">SFRICE_006338</fullName>
    </submittedName>
</protein>
<accession>A0A2H1VWR2</accession>
<dbReference type="AlphaFoldDB" id="A0A2H1VWR2"/>
<name>A0A2H1VWR2_SPOFR</name>
<dbReference type="EMBL" id="ODYU01004896">
    <property type="protein sequence ID" value="SOQ45243.1"/>
    <property type="molecule type" value="Genomic_DNA"/>
</dbReference>
<sequence length="151" mass="17274">MNLCQTIDITITKCLNQIKPVIFVQYIYVQSANLFGMQMRRFLRGKNHLMTSPALGEARESVRLLLTKNHPVLVEPEPRRGSFAIRRTRAVSQPEHVGIPRVLQRVCIHVQVACSGAQLPTLLQAVLRSHRRSDVQHVVWEAYCLEPKIEI</sequence>
<organism evidence="1">
    <name type="scientific">Spodoptera frugiperda</name>
    <name type="common">Fall armyworm</name>
    <dbReference type="NCBI Taxonomy" id="7108"/>
    <lineage>
        <taxon>Eukaryota</taxon>
        <taxon>Metazoa</taxon>
        <taxon>Ecdysozoa</taxon>
        <taxon>Arthropoda</taxon>
        <taxon>Hexapoda</taxon>
        <taxon>Insecta</taxon>
        <taxon>Pterygota</taxon>
        <taxon>Neoptera</taxon>
        <taxon>Endopterygota</taxon>
        <taxon>Lepidoptera</taxon>
        <taxon>Glossata</taxon>
        <taxon>Ditrysia</taxon>
        <taxon>Noctuoidea</taxon>
        <taxon>Noctuidae</taxon>
        <taxon>Amphipyrinae</taxon>
        <taxon>Spodoptera</taxon>
    </lineage>
</organism>
<gene>
    <name evidence="1" type="ORF">SFRICE_006338</name>
</gene>
<evidence type="ECO:0000313" key="1">
    <source>
        <dbReference type="EMBL" id="SOQ45243.1"/>
    </source>
</evidence>